<dbReference type="NCBIfam" id="TIGR00229">
    <property type="entry name" value="sensory_box"/>
    <property type="match status" value="1"/>
</dbReference>
<evidence type="ECO:0000313" key="9">
    <source>
        <dbReference type="Proteomes" id="UP001324993"/>
    </source>
</evidence>
<gene>
    <name evidence="8" type="ORF">SH580_15710</name>
</gene>
<evidence type="ECO:0000256" key="5">
    <source>
        <dbReference type="SAM" id="Phobius"/>
    </source>
</evidence>
<dbReference type="SUPFAM" id="SSF47384">
    <property type="entry name" value="Homodimeric domain of signal transducing histidine kinase"/>
    <property type="match status" value="1"/>
</dbReference>
<dbReference type="CDD" id="cd16922">
    <property type="entry name" value="HATPase_EvgS-ArcB-TorS-like"/>
    <property type="match status" value="1"/>
</dbReference>
<evidence type="ECO:0000256" key="3">
    <source>
        <dbReference type="ARBA" id="ARBA00022553"/>
    </source>
</evidence>
<evidence type="ECO:0000259" key="7">
    <source>
        <dbReference type="PROSITE" id="PS50113"/>
    </source>
</evidence>
<dbReference type="Gene3D" id="3.30.565.10">
    <property type="entry name" value="Histidine kinase-like ATPase, C-terminal domain"/>
    <property type="match status" value="1"/>
</dbReference>
<dbReference type="InterPro" id="IPR000014">
    <property type="entry name" value="PAS"/>
</dbReference>
<protein>
    <recommendedName>
        <fullName evidence="2">histidine kinase</fullName>
        <ecNumber evidence="2">2.7.13.3</ecNumber>
    </recommendedName>
</protein>
<dbReference type="SMART" id="SM00387">
    <property type="entry name" value="HATPase_c"/>
    <property type="match status" value="1"/>
</dbReference>
<dbReference type="EMBL" id="CP138858">
    <property type="protein sequence ID" value="WPJ94876.1"/>
    <property type="molecule type" value="Genomic_DNA"/>
</dbReference>
<keyword evidence="8" id="KW-0067">ATP-binding</keyword>
<dbReference type="SMART" id="SM00388">
    <property type="entry name" value="HisKA"/>
    <property type="match status" value="1"/>
</dbReference>
<dbReference type="InterPro" id="IPR004358">
    <property type="entry name" value="Sig_transdc_His_kin-like_C"/>
</dbReference>
<keyword evidence="3" id="KW-0597">Phosphoprotein</keyword>
<dbReference type="InterPro" id="IPR005467">
    <property type="entry name" value="His_kinase_dom"/>
</dbReference>
<evidence type="ECO:0000313" key="8">
    <source>
        <dbReference type="EMBL" id="WPJ94876.1"/>
    </source>
</evidence>
<feature type="transmembrane region" description="Helical" evidence="5">
    <location>
        <begin position="49"/>
        <end position="71"/>
    </location>
</feature>
<dbReference type="InterPro" id="IPR036890">
    <property type="entry name" value="HATPase_C_sf"/>
</dbReference>
<dbReference type="RefSeq" id="WP_319831784.1">
    <property type="nucleotide sequence ID" value="NZ_CP138858.1"/>
</dbReference>
<dbReference type="PRINTS" id="PR00344">
    <property type="entry name" value="BCTRLSENSOR"/>
</dbReference>
<keyword evidence="5" id="KW-1133">Transmembrane helix</keyword>
<keyword evidence="8" id="KW-0547">Nucleotide-binding</keyword>
<proteinExistence type="predicted"/>
<dbReference type="InterPro" id="IPR013655">
    <property type="entry name" value="PAS_fold_3"/>
</dbReference>
<evidence type="ECO:0000256" key="4">
    <source>
        <dbReference type="ARBA" id="ARBA00023012"/>
    </source>
</evidence>
<dbReference type="SMART" id="SM00086">
    <property type="entry name" value="PAC"/>
    <property type="match status" value="1"/>
</dbReference>
<feature type="transmembrane region" description="Helical" evidence="5">
    <location>
        <begin position="104"/>
        <end position="127"/>
    </location>
</feature>
<name>A0ABZ0RHL0_9BACT</name>
<evidence type="ECO:0000256" key="2">
    <source>
        <dbReference type="ARBA" id="ARBA00012438"/>
    </source>
</evidence>
<keyword evidence="9" id="KW-1185">Reference proteome</keyword>
<keyword evidence="4" id="KW-0902">Two-component regulatory system</keyword>
<dbReference type="InterPro" id="IPR036097">
    <property type="entry name" value="HisK_dim/P_sf"/>
</dbReference>
<keyword evidence="5" id="KW-0812">Transmembrane</keyword>
<dbReference type="InterPro" id="IPR000700">
    <property type="entry name" value="PAS-assoc_C"/>
</dbReference>
<dbReference type="CDD" id="cd00082">
    <property type="entry name" value="HisKA"/>
    <property type="match status" value="1"/>
</dbReference>
<dbReference type="EC" id="2.7.13.3" evidence="2"/>
<dbReference type="PROSITE" id="PS50113">
    <property type="entry name" value="PAC"/>
    <property type="match status" value="1"/>
</dbReference>
<dbReference type="SUPFAM" id="SSF55785">
    <property type="entry name" value="PYP-like sensor domain (PAS domain)"/>
    <property type="match status" value="2"/>
</dbReference>
<dbReference type="InterPro" id="IPR003661">
    <property type="entry name" value="HisK_dim/P_dom"/>
</dbReference>
<dbReference type="PANTHER" id="PTHR45339:SF1">
    <property type="entry name" value="HYBRID SIGNAL TRANSDUCTION HISTIDINE KINASE J"/>
    <property type="match status" value="1"/>
</dbReference>
<evidence type="ECO:0000259" key="6">
    <source>
        <dbReference type="PROSITE" id="PS50109"/>
    </source>
</evidence>
<dbReference type="InterPro" id="IPR001610">
    <property type="entry name" value="PAC"/>
</dbReference>
<accession>A0ABZ0RHL0</accession>
<dbReference type="Pfam" id="PF02518">
    <property type="entry name" value="HATPase_c"/>
    <property type="match status" value="1"/>
</dbReference>
<feature type="domain" description="Histidine kinase" evidence="6">
    <location>
        <begin position="412"/>
        <end position="652"/>
    </location>
</feature>
<comment type="catalytic activity">
    <reaction evidence="1">
        <text>ATP + protein L-histidine = ADP + protein N-phospho-L-histidine.</text>
        <dbReference type="EC" id="2.7.13.3"/>
    </reaction>
</comment>
<dbReference type="InterPro" id="IPR003594">
    <property type="entry name" value="HATPase_dom"/>
</dbReference>
<dbReference type="InterPro" id="IPR035965">
    <property type="entry name" value="PAS-like_dom_sf"/>
</dbReference>
<dbReference type="Pfam" id="PF08447">
    <property type="entry name" value="PAS_3"/>
    <property type="match status" value="1"/>
</dbReference>
<reference evidence="8 9" key="1">
    <citation type="submission" date="2023-11" db="EMBL/GenBank/DDBJ databases">
        <title>Coraliomargarita sp. nov., isolated from marine algae.</title>
        <authorList>
            <person name="Lee J.K."/>
            <person name="Baek J.H."/>
            <person name="Kim J.M."/>
            <person name="Choi D.G."/>
            <person name="Jeon C.O."/>
        </authorList>
    </citation>
    <scope>NUCLEOTIDE SEQUENCE [LARGE SCALE GENOMIC DNA]</scope>
    <source>
        <strain evidence="8 9">J2-16</strain>
    </source>
</reference>
<dbReference type="SMART" id="SM00091">
    <property type="entry name" value="PAS"/>
    <property type="match status" value="2"/>
</dbReference>
<feature type="transmembrane region" description="Helical" evidence="5">
    <location>
        <begin position="78"/>
        <end position="98"/>
    </location>
</feature>
<dbReference type="Proteomes" id="UP001324993">
    <property type="component" value="Chromosome"/>
</dbReference>
<keyword evidence="5" id="KW-0472">Membrane</keyword>
<dbReference type="PANTHER" id="PTHR45339">
    <property type="entry name" value="HYBRID SIGNAL TRANSDUCTION HISTIDINE KINASE J"/>
    <property type="match status" value="1"/>
</dbReference>
<organism evidence="8 9">
    <name type="scientific">Coraliomargarita algicola</name>
    <dbReference type="NCBI Taxonomy" id="3092156"/>
    <lineage>
        <taxon>Bacteria</taxon>
        <taxon>Pseudomonadati</taxon>
        <taxon>Verrucomicrobiota</taxon>
        <taxon>Opitutia</taxon>
        <taxon>Puniceicoccales</taxon>
        <taxon>Coraliomargaritaceae</taxon>
        <taxon>Coraliomargarita</taxon>
    </lineage>
</organism>
<feature type="transmembrane region" description="Helical" evidence="5">
    <location>
        <begin position="16"/>
        <end position="43"/>
    </location>
</feature>
<dbReference type="SUPFAM" id="SSF55874">
    <property type="entry name" value="ATPase domain of HSP90 chaperone/DNA topoisomerase II/histidine kinase"/>
    <property type="match status" value="1"/>
</dbReference>
<feature type="domain" description="PAC" evidence="7">
    <location>
        <begin position="341"/>
        <end position="394"/>
    </location>
</feature>
<evidence type="ECO:0000256" key="1">
    <source>
        <dbReference type="ARBA" id="ARBA00000085"/>
    </source>
</evidence>
<dbReference type="PROSITE" id="PS50109">
    <property type="entry name" value="HIS_KIN"/>
    <property type="match status" value="1"/>
</dbReference>
<dbReference type="Gene3D" id="3.30.450.20">
    <property type="entry name" value="PAS domain"/>
    <property type="match status" value="2"/>
</dbReference>
<dbReference type="GO" id="GO:0005524">
    <property type="term" value="F:ATP binding"/>
    <property type="evidence" value="ECO:0007669"/>
    <property type="project" value="UniProtKB-KW"/>
</dbReference>
<dbReference type="Gene3D" id="1.10.287.130">
    <property type="match status" value="1"/>
</dbReference>
<dbReference type="Pfam" id="PF00512">
    <property type="entry name" value="HisKA"/>
    <property type="match status" value="1"/>
</dbReference>
<sequence length="799" mass="89305">MSSQWLQSKANRKAGYFYLFGGISGLWVYALQLLALVVGILFYDGPSALSLLLLPLVLGLAVLAGLLFQMAGVIASSVLLLLVSGYGFCMEMGVFASLSGLAGILFLGGFNVLVAVFSLGAALAVGLRQRTVEVSAQRQNLLYKIFDALPIGIWVRARDGRSLFVNERWAEFSPLTTKQIFNSSSKEPPVDLGDDWNRSVEEVLASDDSAVRYQSIELTDHRGQKLSMTLLTLRMMVDQEDDFGTLSLMIDETALRLYEEKIRQSEANLHLALNNARMGFWDENLETKQVNCDENWYRLLGAEQVPGESPLKLWEERLHPDDRAHVSELYHDYYHHGSGSLRVDYRIRNDKQHYVWMQDSVRVTEYDVDGSPRRVMGTMQDITDQKQAELELKQAKERAETGNRAKSQFIATISHEIRTPLNAIIGLSSLLTEGGLEDEQLDLAQTIHTSGKGLLLLVNDILDFSKIEAGRLDLEVQEFPLVLCFEDCVKLFKGRAAEKNVEITLTLSDQLTEFAAGDMERLRQIVQNLLSNALKFTDAGEVNVSVRPVNLSELDEAYRPDPLEPIGYLDQPDHDYLEVRVQDTGIGIPQDRQHVLFEAFSQVDASTTRKYGGTGLGLVICKRLVDAMGGRIWVESEAGKGATFAFIVRSKLIGENYPLEGLTRSPFDPVERIAASHPCDILVVGPEDDTRALIVSCRRLGYTPHSTEDYDLSGSSYRRRHYNIMFIWMGDELKSLEVARKISSTTLISKPESIIGCAPQNQKVSKDRCRLSGMHDVVQCQLRPQVISDVILKALGARD</sequence>